<organism evidence="8 9">
    <name type="scientific">Dactylosporangium sucinum</name>
    <dbReference type="NCBI Taxonomy" id="1424081"/>
    <lineage>
        <taxon>Bacteria</taxon>
        <taxon>Bacillati</taxon>
        <taxon>Actinomycetota</taxon>
        <taxon>Actinomycetes</taxon>
        <taxon>Micromonosporales</taxon>
        <taxon>Micromonosporaceae</taxon>
        <taxon>Dactylosporangium</taxon>
    </lineage>
</organism>
<dbReference type="Proteomes" id="UP000642070">
    <property type="component" value="Unassembled WGS sequence"/>
</dbReference>
<keyword evidence="9" id="KW-1185">Reference proteome</keyword>
<dbReference type="SUPFAM" id="SSF103473">
    <property type="entry name" value="MFS general substrate transporter"/>
    <property type="match status" value="1"/>
</dbReference>
<evidence type="ECO:0000313" key="9">
    <source>
        <dbReference type="Proteomes" id="UP000642070"/>
    </source>
</evidence>
<dbReference type="PROSITE" id="PS50850">
    <property type="entry name" value="MFS"/>
    <property type="match status" value="1"/>
</dbReference>
<evidence type="ECO:0000259" key="7">
    <source>
        <dbReference type="PROSITE" id="PS50850"/>
    </source>
</evidence>
<dbReference type="Gene3D" id="1.20.1250.20">
    <property type="entry name" value="MFS general substrate transporter like domains"/>
    <property type="match status" value="1"/>
</dbReference>
<dbReference type="GO" id="GO:0005886">
    <property type="term" value="C:plasma membrane"/>
    <property type="evidence" value="ECO:0007669"/>
    <property type="project" value="UniProtKB-SubCell"/>
</dbReference>
<reference evidence="8" key="1">
    <citation type="journal article" date="2014" name="Int. J. Syst. Evol. Microbiol.">
        <title>Complete genome sequence of Corynebacterium casei LMG S-19264T (=DSM 44701T), isolated from a smear-ripened cheese.</title>
        <authorList>
            <consortium name="US DOE Joint Genome Institute (JGI-PGF)"/>
            <person name="Walter F."/>
            <person name="Albersmeier A."/>
            <person name="Kalinowski J."/>
            <person name="Ruckert C."/>
        </authorList>
    </citation>
    <scope>NUCLEOTIDE SEQUENCE</scope>
    <source>
        <strain evidence="8">JCM 19831</strain>
    </source>
</reference>
<comment type="subcellular location">
    <subcellularLocation>
        <location evidence="1">Cell membrane</location>
        <topology evidence="1">Multi-pass membrane protein</topology>
    </subcellularLocation>
</comment>
<keyword evidence="6" id="KW-0732">Signal</keyword>
<evidence type="ECO:0000256" key="2">
    <source>
        <dbReference type="ARBA" id="ARBA00022692"/>
    </source>
</evidence>
<feature type="transmembrane region" description="Helical" evidence="5">
    <location>
        <begin position="64"/>
        <end position="87"/>
    </location>
</feature>
<dbReference type="InterPro" id="IPR036259">
    <property type="entry name" value="MFS_trans_sf"/>
</dbReference>
<dbReference type="InterPro" id="IPR020846">
    <property type="entry name" value="MFS_dom"/>
</dbReference>
<reference evidence="8" key="2">
    <citation type="submission" date="2020-09" db="EMBL/GenBank/DDBJ databases">
        <authorList>
            <person name="Sun Q."/>
            <person name="Ohkuma M."/>
        </authorList>
    </citation>
    <scope>NUCLEOTIDE SEQUENCE</scope>
    <source>
        <strain evidence="8">JCM 19831</strain>
    </source>
</reference>
<feature type="signal peptide" evidence="6">
    <location>
        <begin position="1"/>
        <end position="23"/>
    </location>
</feature>
<evidence type="ECO:0000256" key="6">
    <source>
        <dbReference type="SAM" id="SignalP"/>
    </source>
</evidence>
<evidence type="ECO:0000256" key="5">
    <source>
        <dbReference type="SAM" id="Phobius"/>
    </source>
</evidence>
<name>A0A917U8P1_9ACTN</name>
<feature type="chain" id="PRO_5039039938" description="Major facilitator superfamily (MFS) profile domain-containing protein" evidence="6">
    <location>
        <begin position="24"/>
        <end position="119"/>
    </location>
</feature>
<evidence type="ECO:0000256" key="1">
    <source>
        <dbReference type="ARBA" id="ARBA00004651"/>
    </source>
</evidence>
<feature type="transmembrane region" description="Helical" evidence="5">
    <location>
        <begin position="93"/>
        <end position="114"/>
    </location>
</feature>
<feature type="domain" description="Major facilitator superfamily (MFS) profile" evidence="7">
    <location>
        <begin position="1"/>
        <end position="119"/>
    </location>
</feature>
<gene>
    <name evidence="8" type="ORF">GCM10007977_074920</name>
</gene>
<protein>
    <recommendedName>
        <fullName evidence="7">Major facilitator superfamily (MFS) profile domain-containing protein</fullName>
    </recommendedName>
</protein>
<dbReference type="AlphaFoldDB" id="A0A917U8P1"/>
<proteinExistence type="predicted"/>
<dbReference type="EMBL" id="BMPI01000046">
    <property type="protein sequence ID" value="GGM62360.1"/>
    <property type="molecule type" value="Genomic_DNA"/>
</dbReference>
<evidence type="ECO:0000256" key="4">
    <source>
        <dbReference type="ARBA" id="ARBA00023136"/>
    </source>
</evidence>
<dbReference type="GO" id="GO:0022857">
    <property type="term" value="F:transmembrane transporter activity"/>
    <property type="evidence" value="ECO:0007669"/>
    <property type="project" value="InterPro"/>
</dbReference>
<sequence>MSLPTACAALAAGSSLIAAAVLASSLSLLFAAAVVVVGLGTGVGFSAGLRAINSRVPSARRGGAFSVFFVVLYAALVLPAIGVGIVIEIAGLRWAGGVFSALVAMVAVLVLLSLRRREA</sequence>
<evidence type="ECO:0000313" key="8">
    <source>
        <dbReference type="EMBL" id="GGM62360.1"/>
    </source>
</evidence>
<feature type="transmembrane region" description="Helical" evidence="5">
    <location>
        <begin position="29"/>
        <end position="52"/>
    </location>
</feature>
<dbReference type="RefSeq" id="WP_190254772.1">
    <property type="nucleotide sequence ID" value="NZ_BMPI01000046.1"/>
</dbReference>
<keyword evidence="3 5" id="KW-1133">Transmembrane helix</keyword>
<keyword evidence="2 5" id="KW-0812">Transmembrane</keyword>
<comment type="caution">
    <text evidence="8">The sequence shown here is derived from an EMBL/GenBank/DDBJ whole genome shotgun (WGS) entry which is preliminary data.</text>
</comment>
<keyword evidence="4 5" id="KW-0472">Membrane</keyword>
<evidence type="ECO:0000256" key="3">
    <source>
        <dbReference type="ARBA" id="ARBA00022989"/>
    </source>
</evidence>
<accession>A0A917U8P1</accession>